<accession>A0A1I0Q3X7</accession>
<dbReference type="Gene3D" id="3.20.20.70">
    <property type="entry name" value="Aldolase class I"/>
    <property type="match status" value="1"/>
</dbReference>
<dbReference type="GO" id="GO:0008675">
    <property type="term" value="F:2-dehydro-3-deoxy-phosphogluconate aldolase activity"/>
    <property type="evidence" value="ECO:0007669"/>
    <property type="project" value="UniProtKB-ARBA"/>
</dbReference>
<evidence type="ECO:0000256" key="1">
    <source>
        <dbReference type="ARBA" id="ARBA00023239"/>
    </source>
</evidence>
<dbReference type="PANTHER" id="PTHR12128">
    <property type="entry name" value="DIHYDRODIPICOLINATE SYNTHASE"/>
    <property type="match status" value="1"/>
</dbReference>
<dbReference type="InterPro" id="IPR002220">
    <property type="entry name" value="DapA-like"/>
</dbReference>
<evidence type="ECO:0000313" key="6">
    <source>
        <dbReference type="Proteomes" id="UP000198518"/>
    </source>
</evidence>
<dbReference type="Proteomes" id="UP000198518">
    <property type="component" value="Unassembled WGS sequence"/>
</dbReference>
<dbReference type="GO" id="GO:0044281">
    <property type="term" value="P:small molecule metabolic process"/>
    <property type="evidence" value="ECO:0007669"/>
    <property type="project" value="UniProtKB-ARBA"/>
</dbReference>
<proteinExistence type="predicted"/>
<dbReference type="PROSITE" id="PS00666">
    <property type="entry name" value="DHDPS_2"/>
    <property type="match status" value="1"/>
</dbReference>
<dbReference type="PRINTS" id="PR00146">
    <property type="entry name" value="DHPICSNTHASE"/>
</dbReference>
<dbReference type="PIRSF" id="PIRSF001365">
    <property type="entry name" value="DHDPS"/>
    <property type="match status" value="1"/>
</dbReference>
<evidence type="ECO:0000256" key="3">
    <source>
        <dbReference type="PIRSR" id="PIRSR001365-1"/>
    </source>
</evidence>
<protein>
    <submittedName>
        <fullName evidence="5">4-hydroxy-tetrahydrodipicolinate synthase</fullName>
    </submittedName>
</protein>
<gene>
    <name evidence="5" type="ORF">SAMN04487945_2254</name>
</gene>
<dbReference type="SUPFAM" id="SSF51569">
    <property type="entry name" value="Aldolase"/>
    <property type="match status" value="1"/>
</dbReference>
<dbReference type="GO" id="GO:0008840">
    <property type="term" value="F:4-hydroxy-tetrahydrodipicolinate synthase activity"/>
    <property type="evidence" value="ECO:0007669"/>
    <property type="project" value="TreeGrafter"/>
</dbReference>
<dbReference type="InterPro" id="IPR020625">
    <property type="entry name" value="Schiff_base-form_aldolases_AS"/>
</dbReference>
<feature type="active site" description="Proton donor/acceptor" evidence="3">
    <location>
        <position position="132"/>
    </location>
</feature>
<dbReference type="STRING" id="355548.SAMN04487945_2254"/>
<dbReference type="InterPro" id="IPR013785">
    <property type="entry name" value="Aldolase_TIM"/>
</dbReference>
<keyword evidence="2" id="KW-0704">Schiff base</keyword>
<dbReference type="RefSeq" id="WP_089669477.1">
    <property type="nucleotide sequence ID" value="NZ_FOJA01000001.1"/>
</dbReference>
<sequence length="289" mass="29362">MQGLGVPLATPFDDDGDVDHDALGALAEWVTDRGVDFLVPCGSNSEAELLTADERTAVVETVADAAPDDVPVLAGTGAPGLRETLELTEGAAGAGADGALVVTPFYFDHGDDDVAAYYRAVADDAPIPVFLYSVPKYTGYTLPPAVAGDLADHPNVAGMKDSGGDLAAFQRTRARTADADFDLLVGSGGVFAPALDAGADGGVLALANVAPEVASEILDAHRSGDDDRARNLNRAAVDLNHAVTAGHGVAGLKAAMRSRGAPAGTVRSPHRPVDDDTAADLAALVDDAL</sequence>
<organism evidence="5 6">
    <name type="scientific">Halobacterium jilantaiense</name>
    <dbReference type="NCBI Taxonomy" id="355548"/>
    <lineage>
        <taxon>Archaea</taxon>
        <taxon>Methanobacteriati</taxon>
        <taxon>Methanobacteriota</taxon>
        <taxon>Stenosarchaea group</taxon>
        <taxon>Halobacteria</taxon>
        <taxon>Halobacteriales</taxon>
        <taxon>Halobacteriaceae</taxon>
        <taxon>Halobacterium</taxon>
    </lineage>
</organism>
<dbReference type="AlphaFoldDB" id="A0A1I0Q3X7"/>
<dbReference type="Pfam" id="PF00701">
    <property type="entry name" value="DHDPS"/>
    <property type="match status" value="1"/>
</dbReference>
<reference evidence="5 6" key="1">
    <citation type="submission" date="2016-10" db="EMBL/GenBank/DDBJ databases">
        <authorList>
            <person name="de Groot N.N."/>
        </authorList>
    </citation>
    <scope>NUCLEOTIDE SEQUENCE [LARGE SCALE GENOMIC DNA]</scope>
    <source>
        <strain evidence="5 6">CGMCC 1.5337</strain>
    </source>
</reference>
<feature type="active site" description="Schiff-base intermediate with substrate" evidence="3">
    <location>
        <position position="160"/>
    </location>
</feature>
<dbReference type="EMBL" id="FOJA01000001">
    <property type="protein sequence ID" value="SEW21691.1"/>
    <property type="molecule type" value="Genomic_DNA"/>
</dbReference>
<name>A0A1I0Q3X7_9EURY</name>
<dbReference type="OrthoDB" id="350860at2157"/>
<dbReference type="PANTHER" id="PTHR12128:SF66">
    <property type="entry name" value="4-HYDROXY-2-OXOGLUTARATE ALDOLASE, MITOCHONDRIAL"/>
    <property type="match status" value="1"/>
</dbReference>
<keyword evidence="1" id="KW-0456">Lyase</keyword>
<feature type="binding site" evidence="4">
    <location>
        <position position="203"/>
    </location>
    <ligand>
        <name>pyruvate</name>
        <dbReference type="ChEBI" id="CHEBI:15361"/>
    </ligand>
</feature>
<evidence type="ECO:0000256" key="4">
    <source>
        <dbReference type="PIRSR" id="PIRSR001365-2"/>
    </source>
</evidence>
<dbReference type="SMART" id="SM01130">
    <property type="entry name" value="DHDPS"/>
    <property type="match status" value="1"/>
</dbReference>
<keyword evidence="6" id="KW-1185">Reference proteome</keyword>
<dbReference type="CDD" id="cd00408">
    <property type="entry name" value="DHDPS-like"/>
    <property type="match status" value="1"/>
</dbReference>
<evidence type="ECO:0000256" key="2">
    <source>
        <dbReference type="ARBA" id="ARBA00023270"/>
    </source>
</evidence>
<evidence type="ECO:0000313" key="5">
    <source>
        <dbReference type="EMBL" id="SEW21691.1"/>
    </source>
</evidence>